<dbReference type="AlphaFoldDB" id="A0A628ZG84"/>
<dbReference type="EMBL" id="AAMFMM010000008">
    <property type="protein sequence ID" value="EDG8350029.1"/>
    <property type="molecule type" value="Genomic_DNA"/>
</dbReference>
<sequence length="21" mass="2687">VALVIFAYWSWQFFLRYQFCV</sequence>
<reference evidence="1" key="1">
    <citation type="submission" date="2018-07" db="EMBL/GenBank/DDBJ databases">
        <authorList>
            <consortium name="GenomeTrakr network: Whole genome sequencing for foodborne pathogen traceback"/>
        </authorList>
    </citation>
    <scope>NUCLEOTIDE SEQUENCE</scope>
    <source>
        <strain evidence="1">FSIS1700407</strain>
    </source>
</reference>
<evidence type="ECO:0000313" key="1">
    <source>
        <dbReference type="EMBL" id="EDG8350029.1"/>
    </source>
</evidence>
<accession>A0A628ZG84</accession>
<name>A0A628ZG84_SALET</name>
<dbReference type="Pfam" id="PF10840">
    <property type="entry name" value="DUF2645"/>
    <property type="match status" value="1"/>
</dbReference>
<proteinExistence type="predicted"/>
<gene>
    <name evidence="1" type="ORF">CAH52_10010</name>
</gene>
<comment type="caution">
    <text evidence="1">The sequence shown here is derived from an EMBL/GenBank/DDBJ whole genome shotgun (WGS) entry which is preliminary data.</text>
</comment>
<organism evidence="1">
    <name type="scientific">Salmonella enterica subsp. enterica serovar Kentucky</name>
    <dbReference type="NCBI Taxonomy" id="192955"/>
    <lineage>
        <taxon>Bacteria</taxon>
        <taxon>Pseudomonadati</taxon>
        <taxon>Pseudomonadota</taxon>
        <taxon>Gammaproteobacteria</taxon>
        <taxon>Enterobacterales</taxon>
        <taxon>Enterobacteriaceae</taxon>
        <taxon>Salmonella</taxon>
    </lineage>
</organism>
<dbReference type="InterPro" id="IPR022553">
    <property type="entry name" value="DUF2645"/>
</dbReference>
<feature type="non-terminal residue" evidence="1">
    <location>
        <position position="1"/>
    </location>
</feature>
<protein>
    <submittedName>
        <fullName evidence="1">DUF2645 family protein</fullName>
    </submittedName>
</protein>